<organism evidence="15 17">
    <name type="scientific">Acutalibacter muris</name>
    <dbReference type="NCBI Taxonomy" id="1796620"/>
    <lineage>
        <taxon>Bacteria</taxon>
        <taxon>Bacillati</taxon>
        <taxon>Bacillota</taxon>
        <taxon>Clostridia</taxon>
        <taxon>Eubacteriales</taxon>
        <taxon>Acutalibacteraceae</taxon>
        <taxon>Acutalibacter</taxon>
    </lineage>
</organism>
<evidence type="ECO:0000313" key="17">
    <source>
        <dbReference type="Proteomes" id="UP000596035"/>
    </source>
</evidence>
<comment type="cofactor">
    <cofactor evidence="1 12">
        <name>FAD</name>
        <dbReference type="ChEBI" id="CHEBI:57692"/>
    </cofactor>
</comment>
<evidence type="ECO:0000256" key="9">
    <source>
        <dbReference type="ARBA" id="ARBA00023167"/>
    </source>
</evidence>
<dbReference type="AlphaFoldDB" id="A0A1Z2XQQ2"/>
<reference evidence="15 17" key="3">
    <citation type="submission" date="2020-11" db="EMBL/GenBank/DDBJ databases">
        <title>Closed and high quality bacterial genomes of the OMM12 community.</title>
        <authorList>
            <person name="Marbouty M."/>
            <person name="Lamy-Besnier Q."/>
            <person name="Debarbieux L."/>
            <person name="Koszul R."/>
        </authorList>
    </citation>
    <scope>NUCLEOTIDE SEQUENCE [LARGE SCALE GENOMIC DNA]</scope>
    <source>
        <strain evidence="15 17">KB18</strain>
    </source>
</reference>
<dbReference type="SUPFAM" id="SSF51730">
    <property type="entry name" value="FAD-linked oxidoreductase"/>
    <property type="match status" value="1"/>
</dbReference>
<evidence type="ECO:0000256" key="11">
    <source>
        <dbReference type="ARBA" id="ARBA00048628"/>
    </source>
</evidence>
<dbReference type="PANTHER" id="PTHR45754">
    <property type="entry name" value="METHYLENETETRAHYDROFOLATE REDUCTASE"/>
    <property type="match status" value="1"/>
</dbReference>
<comment type="similarity">
    <text evidence="3 12">Belongs to the methylenetetrahydrofolate reductase family.</text>
</comment>
<dbReference type="GO" id="GO:0035999">
    <property type="term" value="P:tetrahydrofolate interconversion"/>
    <property type="evidence" value="ECO:0007669"/>
    <property type="project" value="UniProtKB-UniPathway"/>
</dbReference>
<evidence type="ECO:0000256" key="5">
    <source>
        <dbReference type="ARBA" id="ARBA00022630"/>
    </source>
</evidence>
<keyword evidence="16" id="KW-1185">Reference proteome</keyword>
<dbReference type="GO" id="GO:0071949">
    <property type="term" value="F:FAD binding"/>
    <property type="evidence" value="ECO:0007669"/>
    <property type="project" value="TreeGrafter"/>
</dbReference>
<dbReference type="PANTHER" id="PTHR45754:SF3">
    <property type="entry name" value="METHYLENETETRAHYDROFOLATE REDUCTASE (NADPH)"/>
    <property type="match status" value="1"/>
</dbReference>
<keyword evidence="4" id="KW-0028">Amino-acid biosynthesis</keyword>
<keyword evidence="7 12" id="KW-0560">Oxidoreductase</keyword>
<dbReference type="KEGG" id="amur:ADH66_08960"/>
<evidence type="ECO:0000313" key="14">
    <source>
        <dbReference type="EMBL" id="ASB40773.1"/>
    </source>
</evidence>
<dbReference type="Gene3D" id="3.20.20.220">
    <property type="match status" value="1"/>
</dbReference>
<comment type="catalytic activity">
    <reaction evidence="11">
        <text>(6S)-5-methyl-5,6,7,8-tetrahydrofolate + NAD(+) = (6R)-5,10-methylene-5,6,7,8-tetrahydrofolate + NADH + H(+)</text>
        <dbReference type="Rhea" id="RHEA:19821"/>
        <dbReference type="ChEBI" id="CHEBI:15378"/>
        <dbReference type="ChEBI" id="CHEBI:15636"/>
        <dbReference type="ChEBI" id="CHEBI:18608"/>
        <dbReference type="ChEBI" id="CHEBI:57540"/>
        <dbReference type="ChEBI" id="CHEBI:57945"/>
        <dbReference type="EC" id="1.5.1.54"/>
    </reaction>
    <physiologicalReaction direction="right-to-left" evidence="11">
        <dbReference type="Rhea" id="RHEA:19823"/>
    </physiologicalReaction>
</comment>
<gene>
    <name evidence="15" type="primary">metF</name>
    <name evidence="14" type="ORF">ADH66_08960</name>
    <name evidence="15" type="ORF">I5Q82_19000</name>
</gene>
<evidence type="ECO:0000256" key="2">
    <source>
        <dbReference type="ARBA" id="ARBA00004777"/>
    </source>
</evidence>
<dbReference type="GO" id="GO:0005829">
    <property type="term" value="C:cytosol"/>
    <property type="evidence" value="ECO:0007669"/>
    <property type="project" value="InterPro"/>
</dbReference>
<evidence type="ECO:0000256" key="12">
    <source>
        <dbReference type="RuleBase" id="RU003862"/>
    </source>
</evidence>
<evidence type="ECO:0000256" key="1">
    <source>
        <dbReference type="ARBA" id="ARBA00001974"/>
    </source>
</evidence>
<dbReference type="InterPro" id="IPR003171">
    <property type="entry name" value="Mehydrof_redctse-like"/>
</dbReference>
<evidence type="ECO:0000313" key="16">
    <source>
        <dbReference type="Proteomes" id="UP000196710"/>
    </source>
</evidence>
<keyword evidence="5 12" id="KW-0285">Flavoprotein</keyword>
<dbReference type="NCBIfam" id="TIGR00676">
    <property type="entry name" value="fadh2"/>
    <property type="match status" value="1"/>
</dbReference>
<dbReference type="Proteomes" id="UP000596035">
    <property type="component" value="Chromosome"/>
</dbReference>
<keyword evidence="13" id="KW-1133">Transmembrane helix</keyword>
<evidence type="ECO:0000256" key="10">
    <source>
        <dbReference type="ARBA" id="ARBA00034478"/>
    </source>
</evidence>
<evidence type="ECO:0000256" key="4">
    <source>
        <dbReference type="ARBA" id="ARBA00022605"/>
    </source>
</evidence>
<dbReference type="InterPro" id="IPR004620">
    <property type="entry name" value="MTHF_reductase_bac"/>
</dbReference>
<feature type="transmembrane region" description="Helical" evidence="13">
    <location>
        <begin position="185"/>
        <end position="206"/>
    </location>
</feature>
<dbReference type="EMBL" id="CP065321">
    <property type="protein sequence ID" value="QQR30054.1"/>
    <property type="molecule type" value="Genomic_DNA"/>
</dbReference>
<dbReference type="Pfam" id="PF02219">
    <property type="entry name" value="MTHFR"/>
    <property type="match status" value="1"/>
</dbReference>
<evidence type="ECO:0000256" key="13">
    <source>
        <dbReference type="SAM" id="Phobius"/>
    </source>
</evidence>
<proteinExistence type="inferred from homology"/>
<accession>A0A1Z2XQQ2</accession>
<dbReference type="EC" id="1.5.1.54" evidence="12"/>
<name>A0A1Z2XQQ2_9FIRM</name>
<evidence type="ECO:0000256" key="6">
    <source>
        <dbReference type="ARBA" id="ARBA00022827"/>
    </source>
</evidence>
<evidence type="ECO:0000256" key="3">
    <source>
        <dbReference type="ARBA" id="ARBA00006743"/>
    </source>
</evidence>
<comment type="pathway">
    <text evidence="2 12">One-carbon metabolism; tetrahydrofolate interconversion.</text>
</comment>
<reference evidence="16" key="2">
    <citation type="submission" date="2017-05" db="EMBL/GenBank/DDBJ databases">
        <title>Improved OligoMM genomes.</title>
        <authorList>
            <person name="Garzetti D."/>
        </authorList>
    </citation>
    <scope>NUCLEOTIDE SEQUENCE [LARGE SCALE GENOMIC DNA]</scope>
    <source>
        <strain evidence="16">KB18</strain>
    </source>
</reference>
<keyword evidence="8" id="KW-0520">NAD</keyword>
<reference evidence="14" key="1">
    <citation type="journal article" date="2017" name="Genome Announc.">
        <title>High-Quality Whole-Genome Sequences of the Oligo-Mouse-Microbiota Bacterial Community.</title>
        <authorList>
            <person name="Garzetti D."/>
            <person name="Brugiroux S."/>
            <person name="Bunk B."/>
            <person name="Pukall R."/>
            <person name="McCoy K.D."/>
            <person name="Macpherson A.J."/>
            <person name="Stecher B."/>
        </authorList>
    </citation>
    <scope>NUCLEOTIDE SEQUENCE</scope>
    <source>
        <strain evidence="14">KB18</strain>
    </source>
</reference>
<dbReference type="Proteomes" id="UP000196710">
    <property type="component" value="Chromosome"/>
</dbReference>
<evidence type="ECO:0000313" key="15">
    <source>
        <dbReference type="EMBL" id="QQR30054.1"/>
    </source>
</evidence>
<dbReference type="GO" id="GO:0106312">
    <property type="term" value="F:methylenetetrahydrofolate reductase (NADH) activity"/>
    <property type="evidence" value="ECO:0007669"/>
    <property type="project" value="UniProtKB-EC"/>
</dbReference>
<evidence type="ECO:0000256" key="8">
    <source>
        <dbReference type="ARBA" id="ARBA00023027"/>
    </source>
</evidence>
<comment type="pathway">
    <text evidence="10">Amino-acid biosynthesis; L-methionine biosynthesis via de novo pathway.</text>
</comment>
<protein>
    <recommendedName>
        <fullName evidence="12">Methylenetetrahydrofolate reductase</fullName>
        <ecNumber evidence="12">1.5.1.54</ecNumber>
    </recommendedName>
</protein>
<keyword evidence="13" id="KW-0812">Transmembrane</keyword>
<keyword evidence="13" id="KW-0472">Membrane</keyword>
<sequence>MKIKELFNRGNVNFSCEIFPPKKDADFTEVFDVVDRISRLGADYISVTYGAGGSTSKKTVEVASYIQNKCQTTALAHLTCIDSTPEQIQTQLAEFKANGICNIMALRGDKPKDFTGHAYYNYAIELIKDIHAYGDFCIGAACYPEGHIECAHKQEDIFHLKEKVDAGVDFLTTQMFFDNNLFYKFLYQALAAGITVPIVPGIMPIINARQVKRSAELSGANMPARFLAIADKFASDPLSMEQAGIAYATDQIIDLIANGVKHIHLYTMNRPNTAEKILGNLSHIIR</sequence>
<dbReference type="InterPro" id="IPR029041">
    <property type="entry name" value="FAD-linked_oxidoreductase-like"/>
</dbReference>
<keyword evidence="9" id="KW-0486">Methionine biosynthesis</keyword>
<dbReference type="EMBL" id="CP021422">
    <property type="protein sequence ID" value="ASB40773.1"/>
    <property type="molecule type" value="Genomic_DNA"/>
</dbReference>
<dbReference type="CDD" id="cd00537">
    <property type="entry name" value="MTHFR"/>
    <property type="match status" value="1"/>
</dbReference>
<dbReference type="GO" id="GO:0009086">
    <property type="term" value="P:methionine biosynthetic process"/>
    <property type="evidence" value="ECO:0007669"/>
    <property type="project" value="UniProtKB-KW"/>
</dbReference>
<dbReference type="RefSeq" id="WP_066533384.1">
    <property type="nucleotide sequence ID" value="NZ_CP021422.1"/>
</dbReference>
<keyword evidence="6 12" id="KW-0274">FAD</keyword>
<evidence type="ECO:0000256" key="7">
    <source>
        <dbReference type="ARBA" id="ARBA00023002"/>
    </source>
</evidence>